<dbReference type="PANTHER" id="PTHR31544">
    <property type="entry name" value="AIG2-LIKE PROTEIN D"/>
    <property type="match status" value="1"/>
</dbReference>
<accession>A0AA39ZM57</accession>
<dbReference type="CDD" id="cd06661">
    <property type="entry name" value="GGCT_like"/>
    <property type="match status" value="1"/>
</dbReference>
<proteinExistence type="inferred from homology"/>
<organism evidence="5 6">
    <name type="scientific">Cercophora samala</name>
    <dbReference type="NCBI Taxonomy" id="330535"/>
    <lineage>
        <taxon>Eukaryota</taxon>
        <taxon>Fungi</taxon>
        <taxon>Dikarya</taxon>
        <taxon>Ascomycota</taxon>
        <taxon>Pezizomycotina</taxon>
        <taxon>Sordariomycetes</taxon>
        <taxon>Sordariomycetidae</taxon>
        <taxon>Sordariales</taxon>
        <taxon>Lasiosphaeriaceae</taxon>
        <taxon>Cercophora</taxon>
    </lineage>
</organism>
<evidence type="ECO:0000259" key="4">
    <source>
        <dbReference type="Pfam" id="PF06094"/>
    </source>
</evidence>
<dbReference type="Proteomes" id="UP001174997">
    <property type="component" value="Unassembled WGS sequence"/>
</dbReference>
<feature type="domain" description="Gamma-glutamylcyclotransferase AIG2-like" evidence="4">
    <location>
        <begin position="8"/>
        <end position="127"/>
    </location>
</feature>
<dbReference type="Gene3D" id="3.10.490.10">
    <property type="entry name" value="Gamma-glutamyl cyclotransferase-like"/>
    <property type="match status" value="1"/>
</dbReference>
<dbReference type="PANTHER" id="PTHR31544:SF2">
    <property type="entry name" value="AIG2-LIKE PROTEIN D"/>
    <property type="match status" value="1"/>
</dbReference>
<dbReference type="InterPro" id="IPR045038">
    <property type="entry name" value="AIG2-like"/>
</dbReference>
<sequence length="165" mass="18353">MTDTPRPLFVYGILCAPELLAMIFREPNEATSNVAKIRPMLQPATVKGYERPSIFRGSGYALQPAAIASADPEASIDGYLLTLESTSQRRKLDNLEAEGETHKCVPVQVHTAADNQSVAADMYLWNGPMEMISPDPWDFAAFVKDGLEYYLDIFEGLDFDDEDDQ</sequence>
<dbReference type="Pfam" id="PF06094">
    <property type="entry name" value="GGACT"/>
    <property type="match status" value="1"/>
</dbReference>
<comment type="caution">
    <text evidence="5">The sequence shown here is derived from an EMBL/GenBank/DDBJ whole genome shotgun (WGS) entry which is preliminary data.</text>
</comment>
<name>A0AA39ZM57_9PEZI</name>
<dbReference type="InterPro" id="IPR013024">
    <property type="entry name" value="GGCT-like"/>
</dbReference>
<keyword evidence="2" id="KW-0808">Transferase</keyword>
<evidence type="ECO:0000313" key="5">
    <source>
        <dbReference type="EMBL" id="KAK0673312.1"/>
    </source>
</evidence>
<comment type="similarity">
    <text evidence="1">Belongs to the gamma-glutamylcyclotransferase family.</text>
</comment>
<dbReference type="SUPFAM" id="SSF110857">
    <property type="entry name" value="Gamma-glutamyl cyclotransferase-like"/>
    <property type="match status" value="1"/>
</dbReference>
<dbReference type="GO" id="GO:0016740">
    <property type="term" value="F:transferase activity"/>
    <property type="evidence" value="ECO:0007669"/>
    <property type="project" value="UniProtKB-KW"/>
</dbReference>
<evidence type="ECO:0000313" key="6">
    <source>
        <dbReference type="Proteomes" id="UP001174997"/>
    </source>
</evidence>
<reference evidence="5" key="1">
    <citation type="submission" date="2023-06" db="EMBL/GenBank/DDBJ databases">
        <title>Genome-scale phylogeny and comparative genomics of the fungal order Sordariales.</title>
        <authorList>
            <consortium name="Lawrence Berkeley National Laboratory"/>
            <person name="Hensen N."/>
            <person name="Bonometti L."/>
            <person name="Westerberg I."/>
            <person name="Brannstrom I.O."/>
            <person name="Guillou S."/>
            <person name="Cros-Aarteil S."/>
            <person name="Calhoun S."/>
            <person name="Haridas S."/>
            <person name="Kuo A."/>
            <person name="Mondo S."/>
            <person name="Pangilinan J."/>
            <person name="Riley R."/>
            <person name="Labutti K."/>
            <person name="Andreopoulos B."/>
            <person name="Lipzen A."/>
            <person name="Chen C."/>
            <person name="Yanf M."/>
            <person name="Daum C."/>
            <person name="Ng V."/>
            <person name="Clum A."/>
            <person name="Steindorff A."/>
            <person name="Ohm R."/>
            <person name="Martin F."/>
            <person name="Silar P."/>
            <person name="Natvig D."/>
            <person name="Lalanne C."/>
            <person name="Gautier V."/>
            <person name="Ament-Velasquez S.L."/>
            <person name="Kruys A."/>
            <person name="Hutchinson M.I."/>
            <person name="Powell A.J."/>
            <person name="Barry K."/>
            <person name="Miller A.N."/>
            <person name="Grigoriev I.V."/>
            <person name="Debuchy R."/>
            <person name="Gladieux P."/>
            <person name="Thoren M.H."/>
            <person name="Johannesson H."/>
        </authorList>
    </citation>
    <scope>NUCLEOTIDE SEQUENCE</scope>
    <source>
        <strain evidence="5">CBS 307.81</strain>
    </source>
</reference>
<evidence type="ECO:0000256" key="3">
    <source>
        <dbReference type="ARBA" id="ARBA00030602"/>
    </source>
</evidence>
<keyword evidence="6" id="KW-1185">Reference proteome</keyword>
<dbReference type="EMBL" id="JAULSY010000007">
    <property type="protein sequence ID" value="KAK0673312.1"/>
    <property type="molecule type" value="Genomic_DNA"/>
</dbReference>
<gene>
    <name evidence="5" type="ORF">QBC41DRAFT_266564</name>
</gene>
<protein>
    <recommendedName>
        <fullName evidence="3">Putative gamma-glutamylcyclotransferase</fullName>
    </recommendedName>
</protein>
<dbReference type="InterPro" id="IPR009288">
    <property type="entry name" value="AIG2-like_dom"/>
</dbReference>
<dbReference type="InterPro" id="IPR036568">
    <property type="entry name" value="GGCT-like_sf"/>
</dbReference>
<dbReference type="AlphaFoldDB" id="A0AA39ZM57"/>
<evidence type="ECO:0000256" key="1">
    <source>
        <dbReference type="ARBA" id="ARBA00008861"/>
    </source>
</evidence>
<evidence type="ECO:0000256" key="2">
    <source>
        <dbReference type="ARBA" id="ARBA00022679"/>
    </source>
</evidence>